<dbReference type="AlphaFoldDB" id="A0AAV4WK24"/>
<feature type="signal peptide" evidence="1">
    <location>
        <begin position="1"/>
        <end position="15"/>
    </location>
</feature>
<reference evidence="2 3" key="1">
    <citation type="submission" date="2021-06" db="EMBL/GenBank/DDBJ databases">
        <title>Caerostris darwini draft genome.</title>
        <authorList>
            <person name="Kono N."/>
            <person name="Arakawa K."/>
        </authorList>
    </citation>
    <scope>NUCLEOTIDE SEQUENCE [LARGE SCALE GENOMIC DNA]</scope>
</reference>
<organism evidence="2 3">
    <name type="scientific">Caerostris darwini</name>
    <dbReference type="NCBI Taxonomy" id="1538125"/>
    <lineage>
        <taxon>Eukaryota</taxon>
        <taxon>Metazoa</taxon>
        <taxon>Ecdysozoa</taxon>
        <taxon>Arthropoda</taxon>
        <taxon>Chelicerata</taxon>
        <taxon>Arachnida</taxon>
        <taxon>Araneae</taxon>
        <taxon>Araneomorphae</taxon>
        <taxon>Entelegynae</taxon>
        <taxon>Araneoidea</taxon>
        <taxon>Araneidae</taxon>
        <taxon>Caerostris</taxon>
    </lineage>
</organism>
<dbReference type="EMBL" id="BPLQ01014696">
    <property type="protein sequence ID" value="GIY82214.1"/>
    <property type="molecule type" value="Genomic_DNA"/>
</dbReference>
<proteinExistence type="predicted"/>
<evidence type="ECO:0008006" key="4">
    <source>
        <dbReference type="Google" id="ProtNLM"/>
    </source>
</evidence>
<feature type="chain" id="PRO_5043652194" description="Secreted protein" evidence="1">
    <location>
        <begin position="16"/>
        <end position="97"/>
    </location>
</feature>
<gene>
    <name evidence="2" type="ORF">CDAR_252401</name>
</gene>
<keyword evidence="3" id="KW-1185">Reference proteome</keyword>
<comment type="caution">
    <text evidence="2">The sequence shown here is derived from an EMBL/GenBank/DDBJ whole genome shotgun (WGS) entry which is preliminary data.</text>
</comment>
<protein>
    <recommendedName>
        <fullName evidence="4">Secreted protein</fullName>
    </recommendedName>
</protein>
<name>A0AAV4WK24_9ARAC</name>
<dbReference type="Proteomes" id="UP001054837">
    <property type="component" value="Unassembled WGS sequence"/>
</dbReference>
<keyword evidence="1" id="KW-0732">Signal</keyword>
<evidence type="ECO:0000313" key="2">
    <source>
        <dbReference type="EMBL" id="GIY82214.1"/>
    </source>
</evidence>
<evidence type="ECO:0000313" key="3">
    <source>
        <dbReference type="Proteomes" id="UP001054837"/>
    </source>
</evidence>
<sequence>MFVCSLVSAIKLVYSMHVIASCRPQLHFPSRYISQEDIGKGSVVIDLVDQIKFVWTPLSSSNRLNKFFFFVRIKSVIRRDKQLDLIAVAPACDSNNK</sequence>
<evidence type="ECO:0000256" key="1">
    <source>
        <dbReference type="SAM" id="SignalP"/>
    </source>
</evidence>
<accession>A0AAV4WK24</accession>